<evidence type="ECO:0000313" key="5">
    <source>
        <dbReference type="Proteomes" id="UP000188947"/>
    </source>
</evidence>
<protein>
    <submittedName>
        <fullName evidence="4">CDP-alcohol phosphatidyltransferase</fullName>
    </submittedName>
</protein>
<sequence>MDFIRNNFANALTLGNLFFGSVGAIQLILGDYKTTALCIIGSLILDFFDGFVARALKANSDLGVQLDSLADMVSFGFLPGLTMYKALEGFGDQAFGISFPFEVKYIGLLVTLFSCLRLAIFNLDEDQKYYFKGLNTPSNTILLFGMYYAFQEKNAFAFLFENAGLLLLLCVLCSWLPVSPVKMIAMKFKSMKLQDNYPKIALLIGCILLLSVFGVVGIPLCIIYYILISLLFQKTLV</sequence>
<evidence type="ECO:0000313" key="4">
    <source>
        <dbReference type="EMBL" id="OOH97914.1"/>
    </source>
</evidence>
<keyword evidence="5" id="KW-1185">Reference proteome</keyword>
<comment type="similarity">
    <text evidence="2">Belongs to the CDP-alcohol phosphatidyltransferase class-I family.</text>
</comment>
<accession>A0A1T3IA81</accession>
<dbReference type="Gene3D" id="1.20.120.1760">
    <property type="match status" value="1"/>
</dbReference>
<dbReference type="AlphaFoldDB" id="A0A1T3IA81"/>
<dbReference type="Pfam" id="PF01066">
    <property type="entry name" value="CDP-OH_P_transf"/>
    <property type="match status" value="1"/>
</dbReference>
<evidence type="ECO:0000256" key="1">
    <source>
        <dbReference type="ARBA" id="ARBA00022679"/>
    </source>
</evidence>
<dbReference type="InterPro" id="IPR043130">
    <property type="entry name" value="CDP-OH_PTrfase_TM_dom"/>
</dbReference>
<keyword evidence="3" id="KW-1133">Transmembrane helix</keyword>
<feature type="transmembrane region" description="Helical" evidence="3">
    <location>
        <begin position="105"/>
        <end position="123"/>
    </location>
</feature>
<dbReference type="GO" id="GO:0016780">
    <property type="term" value="F:phosphotransferase activity, for other substituted phosphate groups"/>
    <property type="evidence" value="ECO:0007669"/>
    <property type="project" value="InterPro"/>
</dbReference>
<keyword evidence="1 2" id="KW-0808">Transferase</keyword>
<name>A0A1T3IA81_ELIME</name>
<proteinExistence type="inferred from homology"/>
<dbReference type="GO" id="GO:0008654">
    <property type="term" value="P:phospholipid biosynthetic process"/>
    <property type="evidence" value="ECO:0007669"/>
    <property type="project" value="InterPro"/>
</dbReference>
<evidence type="ECO:0000256" key="3">
    <source>
        <dbReference type="SAM" id="Phobius"/>
    </source>
</evidence>
<gene>
    <name evidence="4" type="ORF">BMF97_01205</name>
</gene>
<dbReference type="STRING" id="238.BBD35_02905"/>
<dbReference type="PROSITE" id="PS00379">
    <property type="entry name" value="CDP_ALCOHOL_P_TRANSF"/>
    <property type="match status" value="1"/>
</dbReference>
<dbReference type="GO" id="GO:0016020">
    <property type="term" value="C:membrane"/>
    <property type="evidence" value="ECO:0007669"/>
    <property type="project" value="InterPro"/>
</dbReference>
<dbReference type="InterPro" id="IPR048254">
    <property type="entry name" value="CDP_ALCOHOL_P_TRANSF_CS"/>
</dbReference>
<reference evidence="4 5" key="1">
    <citation type="submission" date="2016-11" db="EMBL/GenBank/DDBJ databases">
        <title>Genome sequence and comparative genomic analysis of clinical strain Elizabethkingia meningoseptica 61421 PRCM.</title>
        <authorList>
            <person name="Wang M."/>
            <person name="Hu S."/>
            <person name="Cao L."/>
            <person name="Jiang T."/>
            <person name="Zhou Y."/>
            <person name="Ming D."/>
        </authorList>
    </citation>
    <scope>NUCLEOTIDE SEQUENCE [LARGE SCALE GENOMIC DNA]</scope>
    <source>
        <strain evidence="4 5">61421 PRCM</strain>
    </source>
</reference>
<comment type="caution">
    <text evidence="4">The sequence shown here is derived from an EMBL/GenBank/DDBJ whole genome shotgun (WGS) entry which is preliminary data.</text>
</comment>
<dbReference type="InterPro" id="IPR000462">
    <property type="entry name" value="CDP-OH_P_trans"/>
</dbReference>
<dbReference type="EMBL" id="MPOG01000001">
    <property type="protein sequence ID" value="OOH97914.1"/>
    <property type="molecule type" value="Genomic_DNA"/>
</dbReference>
<dbReference type="eggNOG" id="COG1183">
    <property type="taxonomic scope" value="Bacteria"/>
</dbReference>
<dbReference type="OrthoDB" id="9777147at2"/>
<evidence type="ECO:0000256" key="2">
    <source>
        <dbReference type="RuleBase" id="RU003750"/>
    </source>
</evidence>
<dbReference type="Proteomes" id="UP000188947">
    <property type="component" value="Unassembled WGS sequence"/>
</dbReference>
<feature type="transmembrane region" description="Helical" evidence="3">
    <location>
        <begin position="200"/>
        <end position="227"/>
    </location>
</feature>
<feature type="transmembrane region" description="Helical" evidence="3">
    <location>
        <begin position="7"/>
        <end position="28"/>
    </location>
</feature>
<keyword evidence="3" id="KW-0472">Membrane</keyword>
<feature type="transmembrane region" description="Helical" evidence="3">
    <location>
        <begin position="156"/>
        <end position="179"/>
    </location>
</feature>
<organism evidence="4 5">
    <name type="scientific">Elizabethkingia meningoseptica</name>
    <name type="common">Chryseobacterium meningosepticum</name>
    <dbReference type="NCBI Taxonomy" id="238"/>
    <lineage>
        <taxon>Bacteria</taxon>
        <taxon>Pseudomonadati</taxon>
        <taxon>Bacteroidota</taxon>
        <taxon>Flavobacteriia</taxon>
        <taxon>Flavobacteriales</taxon>
        <taxon>Weeksellaceae</taxon>
        <taxon>Elizabethkingia</taxon>
    </lineage>
</organism>
<keyword evidence="3" id="KW-0812">Transmembrane</keyword>
<dbReference type="RefSeq" id="WP_070904843.1">
    <property type="nucleotide sequence ID" value="NZ_CP016378.1"/>
</dbReference>